<evidence type="ECO:0000256" key="1">
    <source>
        <dbReference type="SAM" id="MobiDB-lite"/>
    </source>
</evidence>
<proteinExistence type="predicted"/>
<gene>
    <name evidence="2" type="ORF">VPNG_02701</name>
</gene>
<dbReference type="Proteomes" id="UP000285146">
    <property type="component" value="Unassembled WGS sequence"/>
</dbReference>
<organism evidence="2 3">
    <name type="scientific">Cytospora leucostoma</name>
    <dbReference type="NCBI Taxonomy" id="1230097"/>
    <lineage>
        <taxon>Eukaryota</taxon>
        <taxon>Fungi</taxon>
        <taxon>Dikarya</taxon>
        <taxon>Ascomycota</taxon>
        <taxon>Pezizomycotina</taxon>
        <taxon>Sordariomycetes</taxon>
        <taxon>Sordariomycetidae</taxon>
        <taxon>Diaporthales</taxon>
        <taxon>Cytosporaceae</taxon>
        <taxon>Cytospora</taxon>
    </lineage>
</organism>
<accession>A0A423XIW9</accession>
<dbReference type="OrthoDB" id="10521800at2759"/>
<keyword evidence="3" id="KW-1185">Reference proteome</keyword>
<evidence type="ECO:0000313" key="3">
    <source>
        <dbReference type="Proteomes" id="UP000285146"/>
    </source>
</evidence>
<protein>
    <submittedName>
        <fullName evidence="2">Uncharacterized protein</fullName>
    </submittedName>
</protein>
<feature type="region of interest" description="Disordered" evidence="1">
    <location>
        <begin position="245"/>
        <end position="264"/>
    </location>
</feature>
<dbReference type="EMBL" id="LKEB01000005">
    <property type="protein sequence ID" value="ROW16373.1"/>
    <property type="molecule type" value="Genomic_DNA"/>
</dbReference>
<name>A0A423XIW9_9PEZI</name>
<reference evidence="2 3" key="1">
    <citation type="submission" date="2015-09" db="EMBL/GenBank/DDBJ databases">
        <title>Host preference determinants of Valsa canker pathogens revealed by comparative genomics.</title>
        <authorList>
            <person name="Yin Z."/>
            <person name="Huang L."/>
        </authorList>
    </citation>
    <scope>NUCLEOTIDE SEQUENCE [LARGE SCALE GENOMIC DNA]</scope>
    <source>
        <strain evidence="2 3">SXYLt</strain>
    </source>
</reference>
<evidence type="ECO:0000313" key="2">
    <source>
        <dbReference type="EMBL" id="ROW16373.1"/>
    </source>
</evidence>
<comment type="caution">
    <text evidence="2">The sequence shown here is derived from an EMBL/GenBank/DDBJ whole genome shotgun (WGS) entry which is preliminary data.</text>
</comment>
<dbReference type="InParanoid" id="A0A423XIW9"/>
<sequence length="1730" mass="180732">MPRVGKEGNTITVAVGGTAPKVITQLPARLVQVAKAPRAGDLEAPQHVGGPLLQGGVLGLLLLSEGELPDLGRDEGARGVVRGGRVLAPLGRVAVAEGAVRVGRDDRKLAHHVRRQLRHVGGVGALGPARVAGVDAADEVELLQGEGGRGLVVEVDQVRGAVVEVLLVALARHVEVEERAEDLLVDVERVGVPPVGDVQGGEQVVQVHRGGVQQAPGAAQVVRHGLGQGDGLLALVAHEEDLHQAATHGDNGGGRPGGLDDTGLPQLGEQPLEVLVVLLLAHEADEAVQLRGLELEQVDVHALAGGKGLAQDGLGQLQQAALEDSVRRLVAVDTQACQLEGEGDQLGVLEAVLAGHELEPGRGQANSLDILLSQEKIVDPPGDGGAGDVDKVILVETQQAKFLDYGNDEGTSDGSLGLEGGTELLCEEAEDDELLGMLLLVDPQEDVQTSTIEQLLLQGQYLAGDRQAVAVVQNALSEQVGHDVGEGNLDDALIRLCADVAEGLLESSNKHHGAAVNVVVQLEVRGILEGDGGASDLVAGNNVEPQLLEQSPGLAGEAVKDVGLGESDTGLVELLLPCLLAGLRLVRAGPDADERGQAGESKLVEEAVLLLVDLELLPPESLGLLGGLGAHSTLGLATSTRGLCCVQSREVALGGSKESNLERRSLDLDRFLVALRRHSLLLLGVGDDVFADLDSLLLVLHVGALAGDGDDGHGGRQGNVSLRTVDLGASIAVLDGHIADLLDRDLEVNLEDGVVPLIDGLHEFWRHVVLLGLLGEGEPQGVIDRAELGPALLLVVDLGESDGSREGILADDTLGVLVSLEQLEVVTVGALDVVLHGEVTHGVECPNGERIAGSQRGLVAFKELLVHTEDLEPLVVLLVELDKLVRSLGDKVVLDLQARAQRSLEYGHVQLLGRLVLVGLRVGLGEPTCKLDGIGAVCLGEAVLARTSKLGPQQLEQLGQDFNGLSPLVLGDVEAGQRVAGLDLGFNGRDLPVLASGLRIGGVRSVAPHNVAQNAISLGVVAVVFLASLKIRLGRNGSGRVVGTTFLELLADLVKLLDNGLRLLLGHVLVVEPDTVENVLGLGVTTLATQEASVSNANLDLALMGLGELGGLSSAIGAAAVLVQTAPERDIELLSMGEVLQVLVRVRHTQGNLNTTDVKDIQFALGSLEDGLGILYNLFGLVRLVQHSLELHSSLSSLFRVLALVGYGRLVDITVHSLGLGDLLDADIQLGQLVVIFGSKRAWGTTLRLGLDEVLEKLLTLSDSLIASSGLLLSLARDLEGPDCGCNSKLVVATQNSLSNPGGNVEVLGCLSKLRKLVGKHVPRVSGACQRLPVPGPLLQTNQEGRVREVALEFGNDLGSLDLTVRVEAGVSEVRQPVASGVLKQSVRLEEGSGLMGGDGVQAGLHVPRDADLDVEQETGSQVLVGFVDGEESSLALLLLLLAELQKVQTNELVTQANSLVLNGNQRSYGLPDIVNDGSLGDKQPADYQASVTTERDSVDMSCKNLVLGGRQLVDGKDYLVDCLGVGQEPKRQISPGQRALAADSDLLGDLIDLLLVTNIATGEPAANQVLHILGSALRCHGDLASGLGPGLGEGTAEDDDADIVLVRGGDVMEVLEGLKLVGLVTLESIQAIYDQNNILETLEGSVKGVPERILGILRVISVRIKLCHVGEVSEQGDVAHILLKQLQQEGLDQSDLRGLGGNLAIDRRRNSLVLIKTGSALQSLDDPVK</sequence>